<dbReference type="OrthoDB" id="9787933at2"/>
<comment type="caution">
    <text evidence="3">The sequence shown here is derived from an EMBL/GenBank/DDBJ whole genome shotgun (WGS) entry which is preliminary data.</text>
</comment>
<dbReference type="InterPro" id="IPR029058">
    <property type="entry name" value="AB_hydrolase_fold"/>
</dbReference>
<protein>
    <submittedName>
        <fullName evidence="3">Dienelactone hydrolase</fullName>
    </submittedName>
</protein>
<name>M7P409_9GAMM</name>
<keyword evidence="1" id="KW-0732">Signal</keyword>
<dbReference type="AlphaFoldDB" id="M7P409"/>
<evidence type="ECO:0000313" key="3">
    <source>
        <dbReference type="EMBL" id="EMR14247.1"/>
    </source>
</evidence>
<feature type="chain" id="PRO_5004082694" evidence="1">
    <location>
        <begin position="19"/>
        <end position="244"/>
    </location>
</feature>
<organism evidence="3 4">
    <name type="scientific">Methylophaga lonarensis MPL</name>
    <dbReference type="NCBI Taxonomy" id="1286106"/>
    <lineage>
        <taxon>Bacteria</taxon>
        <taxon>Pseudomonadati</taxon>
        <taxon>Pseudomonadota</taxon>
        <taxon>Gammaproteobacteria</taxon>
        <taxon>Thiotrichales</taxon>
        <taxon>Piscirickettsiaceae</taxon>
        <taxon>Methylophaga</taxon>
    </lineage>
</organism>
<dbReference type="GO" id="GO:0016787">
    <property type="term" value="F:hydrolase activity"/>
    <property type="evidence" value="ECO:0007669"/>
    <property type="project" value="UniProtKB-KW"/>
</dbReference>
<dbReference type="Pfam" id="PF01738">
    <property type="entry name" value="DLH"/>
    <property type="match status" value="1"/>
</dbReference>
<dbReference type="Proteomes" id="UP000012019">
    <property type="component" value="Unassembled WGS sequence"/>
</dbReference>
<evidence type="ECO:0000313" key="4">
    <source>
        <dbReference type="Proteomes" id="UP000012019"/>
    </source>
</evidence>
<evidence type="ECO:0000259" key="2">
    <source>
        <dbReference type="Pfam" id="PF01738"/>
    </source>
</evidence>
<feature type="signal peptide" evidence="1">
    <location>
        <begin position="1"/>
        <end position="18"/>
    </location>
</feature>
<dbReference type="EMBL" id="APHR01000004">
    <property type="protein sequence ID" value="EMR14247.1"/>
    <property type="molecule type" value="Genomic_DNA"/>
</dbReference>
<sequence length="244" mass="27127">MVKILALLVGLMVSSAMANEVQYQLEGNTYQGYFVAQDQADKLVLLIHDWNGLTEYEQRRADMLAEAGYAVFAADLFGKGIRPTEDVDKRQHTGELYQDRQKMRRLVMAALDTAGELGANTRQVVIMGYCFGGAVALEMARAGSDFLGYVSFHGGLGTPEGQDYSQTQGEILVLHGTADPMISMQDFAALAEALEQHQVPNEMIAYGGADHAFTEFDDARYHPEADRRSWQRFLGFLEDRFASH</sequence>
<keyword evidence="4" id="KW-1185">Reference proteome</keyword>
<dbReference type="PATRIC" id="fig|1286106.3.peg.188"/>
<dbReference type="InterPro" id="IPR002925">
    <property type="entry name" value="Dienelactn_hydro"/>
</dbReference>
<reference evidence="3 4" key="1">
    <citation type="journal article" date="2013" name="Genome Announc.">
        <title>Draft Genome Sequence of Methylophaga lonarensis MPLT, a Haloalkaliphilic (Non-Methane-Utilizing) Methylotroph.</title>
        <authorList>
            <person name="Shetty S.A."/>
            <person name="Marathe N.P."/>
            <person name="Munot H."/>
            <person name="Antony C.P."/>
            <person name="Dhotre D.P."/>
            <person name="Murrell J.C."/>
            <person name="Shouche Y.S."/>
        </authorList>
    </citation>
    <scope>NUCLEOTIDE SEQUENCE [LARGE SCALE GENOMIC DNA]</scope>
    <source>
        <strain evidence="3 4">MPL</strain>
    </source>
</reference>
<keyword evidence="3" id="KW-0378">Hydrolase</keyword>
<dbReference type="eggNOG" id="COG0412">
    <property type="taxonomic scope" value="Bacteria"/>
</dbReference>
<dbReference type="SUPFAM" id="SSF53474">
    <property type="entry name" value="alpha/beta-Hydrolases"/>
    <property type="match status" value="1"/>
</dbReference>
<dbReference type="RefSeq" id="WP_009725253.1">
    <property type="nucleotide sequence ID" value="NZ_APHR01000004.1"/>
</dbReference>
<dbReference type="InterPro" id="IPR050261">
    <property type="entry name" value="FrsA_esterase"/>
</dbReference>
<evidence type="ECO:0000256" key="1">
    <source>
        <dbReference type="SAM" id="SignalP"/>
    </source>
</evidence>
<dbReference type="Gene3D" id="3.40.50.1820">
    <property type="entry name" value="alpha/beta hydrolase"/>
    <property type="match status" value="1"/>
</dbReference>
<gene>
    <name evidence="3" type="ORF">MPL1_00937</name>
</gene>
<accession>M7P409</accession>
<dbReference type="PANTHER" id="PTHR22946">
    <property type="entry name" value="DIENELACTONE HYDROLASE DOMAIN-CONTAINING PROTEIN-RELATED"/>
    <property type="match status" value="1"/>
</dbReference>
<feature type="domain" description="Dienelactone hydrolase" evidence="2">
    <location>
        <begin position="32"/>
        <end position="238"/>
    </location>
</feature>
<proteinExistence type="predicted"/>
<dbReference type="STRING" id="1286106.MPL1_00937"/>
<dbReference type="PANTHER" id="PTHR22946:SF0">
    <property type="entry name" value="DIENELACTONE HYDROLASE DOMAIN-CONTAINING PROTEIN"/>
    <property type="match status" value="1"/>
</dbReference>